<dbReference type="SMART" id="SM00327">
    <property type="entry name" value="VWA"/>
    <property type="match status" value="1"/>
</dbReference>
<dbReference type="PANTHER" id="PTHR41248">
    <property type="entry name" value="NORD PROTEIN"/>
    <property type="match status" value="1"/>
</dbReference>
<organism evidence="2 3">
    <name type="scientific">Photobacterium ganghwense</name>
    <dbReference type="NCBI Taxonomy" id="320778"/>
    <lineage>
        <taxon>Bacteria</taxon>
        <taxon>Pseudomonadati</taxon>
        <taxon>Pseudomonadota</taxon>
        <taxon>Gammaproteobacteria</taxon>
        <taxon>Vibrionales</taxon>
        <taxon>Vibrionaceae</taxon>
        <taxon>Photobacterium</taxon>
    </lineage>
</organism>
<gene>
    <name evidence="2" type="ORF">ABT57_02490</name>
</gene>
<protein>
    <recommendedName>
        <fullName evidence="1">VWFA domain-containing protein</fullName>
    </recommendedName>
</protein>
<dbReference type="InterPro" id="IPR036465">
    <property type="entry name" value="vWFA_dom_sf"/>
</dbReference>
<evidence type="ECO:0000259" key="1">
    <source>
        <dbReference type="SMART" id="SM00327"/>
    </source>
</evidence>
<evidence type="ECO:0000313" key="3">
    <source>
        <dbReference type="Proteomes" id="UP000035909"/>
    </source>
</evidence>
<keyword evidence="3" id="KW-1185">Reference proteome</keyword>
<reference evidence="2 3" key="1">
    <citation type="submission" date="2015-05" db="EMBL/GenBank/DDBJ databases">
        <title>Photobacterium galathea sp. nov.</title>
        <authorList>
            <person name="Machado H."/>
            <person name="Gram L."/>
        </authorList>
    </citation>
    <scope>NUCLEOTIDE SEQUENCE [LARGE SCALE GENOMIC DNA]</scope>
    <source>
        <strain evidence="2 3">DSM 22954</strain>
    </source>
</reference>
<accession>A0A0J1HJ20</accession>
<dbReference type="PANTHER" id="PTHR41248:SF1">
    <property type="entry name" value="NORD PROTEIN"/>
    <property type="match status" value="1"/>
</dbReference>
<dbReference type="AlphaFoldDB" id="A0A0J1HJ20"/>
<dbReference type="GO" id="GO:0009236">
    <property type="term" value="P:cobalamin biosynthetic process"/>
    <property type="evidence" value="ECO:0007669"/>
    <property type="project" value="InterPro"/>
</dbReference>
<dbReference type="InterPro" id="IPR002035">
    <property type="entry name" value="VWF_A"/>
</dbReference>
<dbReference type="EMBL" id="LDOU01000002">
    <property type="protein sequence ID" value="KLV11614.1"/>
    <property type="molecule type" value="Genomic_DNA"/>
</dbReference>
<dbReference type="InterPro" id="IPR025861">
    <property type="entry name" value="CobT_VWA_dom"/>
</dbReference>
<proteinExistence type="predicted"/>
<dbReference type="RefSeq" id="WP_047883573.1">
    <property type="nucleotide sequence ID" value="NZ_LDOU01000002.1"/>
</dbReference>
<dbReference type="Proteomes" id="UP000035909">
    <property type="component" value="Unassembled WGS sequence"/>
</dbReference>
<name>A0A0J1HJ20_9GAMM</name>
<feature type="domain" description="VWFA" evidence="1">
    <location>
        <begin position="370"/>
        <end position="575"/>
    </location>
</feature>
<dbReference type="Pfam" id="PF11775">
    <property type="entry name" value="CobT_C"/>
    <property type="match status" value="1"/>
</dbReference>
<dbReference type="OrthoDB" id="6395027at2"/>
<dbReference type="Pfam" id="PF06213">
    <property type="entry name" value="CobT"/>
    <property type="match status" value="1"/>
</dbReference>
<dbReference type="InterPro" id="IPR051928">
    <property type="entry name" value="NorD/CobT"/>
</dbReference>
<dbReference type="SUPFAM" id="SSF53300">
    <property type="entry name" value="vWA-like"/>
    <property type="match status" value="1"/>
</dbReference>
<dbReference type="STRING" id="320778.ABT57_02490"/>
<dbReference type="InterPro" id="IPR006538">
    <property type="entry name" value="CobT"/>
</dbReference>
<dbReference type="PATRIC" id="fig|320778.3.peg.535"/>
<evidence type="ECO:0000313" key="2">
    <source>
        <dbReference type="EMBL" id="KLV11614.1"/>
    </source>
</evidence>
<comment type="caution">
    <text evidence="2">The sequence shown here is derived from an EMBL/GenBank/DDBJ whole genome shotgun (WGS) entry which is preliminary data.</text>
</comment>
<sequence length="579" mass="64793">MKPYSRAQQKATELCSAGARALSGEPGLHVRGNRLYRQHTPLPIPAVHLHPAPPVQSGDEATPFMIKRGQMDAIALHLRYSNRPLHRQLAPQPPVARLIFDLLEQFRIEAIVPDHLPGVRTNLARHFSHWAQLTFQSGLTETQIGNLLYTLVLITRSRLHTIPVPEYAEFAIEATRAAIVPVIGTDLAGLKRQIHNQEKFAIHACAIADTIHAMIDAELAQQAENSDASQPDNLLDKVLAAFPLLLSDEALADETLSLAASGESKAFTQHHQRYQVYTRQYDEEVQASSLVRDALLVEFRDKLDEKIRNQGINLRHLSRQLAAALNPPQRNGWTFGEEEGRIDGRRLSQLISSPSERRLFCQERYPPTANAIVSFLIDCSGSMRDHSEKVALMIDVMVRALGMAGISSEVLGFTTQAWNGGRAYSDWLRQGRPAYPGRLSEIRHLIFKPAERHWRHARKEMAALLKADLFKEGIDGEAVEWACQRLRARPEARRFLLVLSDGCPMDTATNLTNDKFYLDNHLKAVVEQQQRQGDVAVLGIGLGLDLSPYYRQNLAIGDSLEVNNRLLADIVTLLAGARR</sequence>
<dbReference type="PIRSF" id="PIRSF031715">
    <property type="entry name" value="Cob_chel_CobT"/>
    <property type="match status" value="1"/>
</dbReference>